<gene>
    <name evidence="1" type="ORF">Vau01_103750</name>
</gene>
<protein>
    <recommendedName>
        <fullName evidence="3">Transcriptional regulator</fullName>
    </recommendedName>
</protein>
<keyword evidence="2" id="KW-1185">Reference proteome</keyword>
<dbReference type="EMBL" id="BOPG01000083">
    <property type="protein sequence ID" value="GIJ62859.1"/>
    <property type="molecule type" value="Genomic_DNA"/>
</dbReference>
<sequence length="304" mass="33675">MAGSTTSRVTDPVVADLEELTHTYRKADYRDGSRRVSADVVAHLRSMLDASNRTVSSSTHRRMLSATGDAAQLAAWLAIDAQRYDHARGYCQLAMSLAERANDRTLLAYGIGIVGYIHLHAGDGQAALRELNNARDMAGRGLPPAVGSWLREATGEAYGLLDQSSRGLAALAQAERAFDRITPENTPAWLSFFNSSCHAARLKGRCLTRLHQPKDAIRALHEGLTLLPNSFVRERSGTLIDLSLAYIQLKEIEQACDVARQADGLARRTESLRNRQRLRTLLVELLPWTSLDCVQRLYRQVLLN</sequence>
<evidence type="ECO:0000313" key="2">
    <source>
        <dbReference type="Proteomes" id="UP000612585"/>
    </source>
</evidence>
<reference evidence="1" key="1">
    <citation type="submission" date="2021-01" db="EMBL/GenBank/DDBJ databases">
        <title>Whole genome shotgun sequence of Virgisporangium aurantiacum NBRC 16421.</title>
        <authorList>
            <person name="Komaki H."/>
            <person name="Tamura T."/>
        </authorList>
    </citation>
    <scope>NUCLEOTIDE SEQUENCE</scope>
    <source>
        <strain evidence="1">NBRC 16421</strain>
    </source>
</reference>
<dbReference type="SUPFAM" id="SSF48452">
    <property type="entry name" value="TPR-like"/>
    <property type="match status" value="1"/>
</dbReference>
<dbReference type="Gene3D" id="1.25.40.10">
    <property type="entry name" value="Tetratricopeptide repeat domain"/>
    <property type="match status" value="1"/>
</dbReference>
<dbReference type="AlphaFoldDB" id="A0A8J4E653"/>
<accession>A0A8J4E653</accession>
<comment type="caution">
    <text evidence="1">The sequence shown here is derived from an EMBL/GenBank/DDBJ whole genome shotgun (WGS) entry which is preliminary data.</text>
</comment>
<name>A0A8J4E653_9ACTN</name>
<organism evidence="1 2">
    <name type="scientific">Virgisporangium aurantiacum</name>
    <dbReference type="NCBI Taxonomy" id="175570"/>
    <lineage>
        <taxon>Bacteria</taxon>
        <taxon>Bacillati</taxon>
        <taxon>Actinomycetota</taxon>
        <taxon>Actinomycetes</taxon>
        <taxon>Micromonosporales</taxon>
        <taxon>Micromonosporaceae</taxon>
        <taxon>Virgisporangium</taxon>
    </lineage>
</organism>
<dbReference type="Proteomes" id="UP000612585">
    <property type="component" value="Unassembled WGS sequence"/>
</dbReference>
<evidence type="ECO:0008006" key="3">
    <source>
        <dbReference type="Google" id="ProtNLM"/>
    </source>
</evidence>
<evidence type="ECO:0000313" key="1">
    <source>
        <dbReference type="EMBL" id="GIJ62859.1"/>
    </source>
</evidence>
<dbReference type="InterPro" id="IPR011990">
    <property type="entry name" value="TPR-like_helical_dom_sf"/>
</dbReference>
<proteinExistence type="predicted"/>